<dbReference type="EMBL" id="MU005585">
    <property type="protein sequence ID" value="KAF2682949.1"/>
    <property type="molecule type" value="Genomic_DNA"/>
</dbReference>
<feature type="region of interest" description="Disordered" evidence="1">
    <location>
        <begin position="406"/>
        <end position="433"/>
    </location>
</feature>
<keyword evidence="2" id="KW-0472">Membrane</keyword>
<organism evidence="4 5">
    <name type="scientific">Lentithecium fluviatile CBS 122367</name>
    <dbReference type="NCBI Taxonomy" id="1168545"/>
    <lineage>
        <taxon>Eukaryota</taxon>
        <taxon>Fungi</taxon>
        <taxon>Dikarya</taxon>
        <taxon>Ascomycota</taxon>
        <taxon>Pezizomycotina</taxon>
        <taxon>Dothideomycetes</taxon>
        <taxon>Pleosporomycetidae</taxon>
        <taxon>Pleosporales</taxon>
        <taxon>Massarineae</taxon>
        <taxon>Lentitheciaceae</taxon>
        <taxon>Lentithecium</taxon>
    </lineage>
</organism>
<reference evidence="4" key="1">
    <citation type="journal article" date="2020" name="Stud. Mycol.">
        <title>101 Dothideomycetes genomes: a test case for predicting lifestyles and emergence of pathogens.</title>
        <authorList>
            <person name="Haridas S."/>
            <person name="Albert R."/>
            <person name="Binder M."/>
            <person name="Bloem J."/>
            <person name="Labutti K."/>
            <person name="Salamov A."/>
            <person name="Andreopoulos B."/>
            <person name="Baker S."/>
            <person name="Barry K."/>
            <person name="Bills G."/>
            <person name="Bluhm B."/>
            <person name="Cannon C."/>
            <person name="Castanera R."/>
            <person name="Culley D."/>
            <person name="Daum C."/>
            <person name="Ezra D."/>
            <person name="Gonzalez J."/>
            <person name="Henrissat B."/>
            <person name="Kuo A."/>
            <person name="Liang C."/>
            <person name="Lipzen A."/>
            <person name="Lutzoni F."/>
            <person name="Magnuson J."/>
            <person name="Mondo S."/>
            <person name="Nolan M."/>
            <person name="Ohm R."/>
            <person name="Pangilinan J."/>
            <person name="Park H.-J."/>
            <person name="Ramirez L."/>
            <person name="Alfaro M."/>
            <person name="Sun H."/>
            <person name="Tritt A."/>
            <person name="Yoshinaga Y."/>
            <person name="Zwiers L.-H."/>
            <person name="Turgeon B."/>
            <person name="Goodwin S."/>
            <person name="Spatafora J."/>
            <person name="Crous P."/>
            <person name="Grigoriev I."/>
        </authorList>
    </citation>
    <scope>NUCLEOTIDE SEQUENCE</scope>
    <source>
        <strain evidence="4">CBS 122367</strain>
    </source>
</reference>
<keyword evidence="2" id="KW-1133">Transmembrane helix</keyword>
<evidence type="ECO:0000256" key="2">
    <source>
        <dbReference type="SAM" id="Phobius"/>
    </source>
</evidence>
<name>A0A6G1IYI0_9PLEO</name>
<keyword evidence="2" id="KW-0812">Transmembrane</keyword>
<sequence length="622" mass="65965">MDGYIATPPRAPPSLANYQSTFVASSSPVSQPASPEGLHQCASPSPSLHQRSSGTGSLVFIVARSLHLRFSSHDFHARRHDVSCSHPPPAAPLSCQRNHRDHGSSHHSPSPALAISIDIRSPEPLHIIAAHNRAPVSIVTMAAFTQRDVENVMRTIFRRCVKCETQAPSCAGLNCGSGTICVQTPPSCDNCATVTCKPDPSLGGNTNTAKTNVGAIAGGVIGGVVFVSVLVFVIWKFCLKGKRQQYQEGDWQEVDMSQQEKVVDTDFTSRRSARASTHTVASMASSVLTRASNIIQIAYIPGVTNRSGPGSPDLLVPPVPPIPAMSPSSGLSSPYANSEQHFFVPDLTRDSMASTTTGGRSSFARASMAPSLARNSVASTVYRQNAIVSPLPAQTIVRGKAAVVSVKSNGSSPSDTPGLETPPVPQIDSKFSTNTPVRVQMPRMASGLSPQNSVRSTATLGPVRALNITKKKASDSTPPKSSHSNMSGSTSETLVNSGRPITEISVASSDDGVAHARARKAVEAETSDSESDDDDHSRARRSLLRDSQITDINDTPISMQSPFSDYSTIDSRPDMPQRHTSNSSGLRAPMTPIVEEGSKRASLSNGSKRTQSPFSDDNKSDL</sequence>
<feature type="compositionally biased region" description="Polar residues" evidence="1">
    <location>
        <begin position="601"/>
        <end position="615"/>
    </location>
</feature>
<feature type="compositionally biased region" description="Polar residues" evidence="1">
    <location>
        <begin position="475"/>
        <end position="496"/>
    </location>
</feature>
<feature type="compositionally biased region" description="Polar residues" evidence="1">
    <location>
        <begin position="448"/>
        <end position="459"/>
    </location>
</feature>
<feature type="region of interest" description="Disordered" evidence="1">
    <location>
        <begin position="79"/>
        <end position="110"/>
    </location>
</feature>
<feature type="transmembrane region" description="Helical" evidence="2">
    <location>
        <begin position="215"/>
        <end position="235"/>
    </location>
</feature>
<evidence type="ECO:0000259" key="3">
    <source>
        <dbReference type="Pfam" id="PF09463"/>
    </source>
</evidence>
<proteinExistence type="predicted"/>
<evidence type="ECO:0000313" key="4">
    <source>
        <dbReference type="EMBL" id="KAF2682949.1"/>
    </source>
</evidence>
<feature type="compositionally biased region" description="Polar residues" evidence="1">
    <location>
        <begin position="549"/>
        <end position="570"/>
    </location>
</feature>
<evidence type="ECO:0000313" key="5">
    <source>
        <dbReference type="Proteomes" id="UP000799291"/>
    </source>
</evidence>
<feature type="region of interest" description="Disordered" evidence="1">
    <location>
        <begin position="25"/>
        <end position="50"/>
    </location>
</feature>
<accession>A0A6G1IYI0</accession>
<evidence type="ECO:0000256" key="1">
    <source>
        <dbReference type="SAM" id="MobiDB-lite"/>
    </source>
</evidence>
<feature type="compositionally biased region" description="Acidic residues" evidence="1">
    <location>
        <begin position="525"/>
        <end position="534"/>
    </location>
</feature>
<dbReference type="OrthoDB" id="2402916at2759"/>
<feature type="domain" description="Membrane anchor Opy2 N-terminal" evidence="3">
    <location>
        <begin position="160"/>
        <end position="196"/>
    </location>
</feature>
<feature type="region of interest" description="Disordered" evidence="1">
    <location>
        <begin position="445"/>
        <end position="622"/>
    </location>
</feature>
<dbReference type="InterPro" id="IPR018571">
    <property type="entry name" value="Membrane_anchor_Opy2_N"/>
</dbReference>
<keyword evidence="5" id="KW-1185">Reference proteome</keyword>
<dbReference type="Pfam" id="PF09463">
    <property type="entry name" value="Opy2"/>
    <property type="match status" value="1"/>
</dbReference>
<protein>
    <recommendedName>
        <fullName evidence="3">Membrane anchor Opy2 N-terminal domain-containing protein</fullName>
    </recommendedName>
</protein>
<gene>
    <name evidence="4" type="ORF">K458DRAFT_390225</name>
</gene>
<feature type="compositionally biased region" description="Polar residues" evidence="1">
    <location>
        <begin position="406"/>
        <end position="415"/>
    </location>
</feature>
<feature type="compositionally biased region" description="Low complexity" evidence="1">
    <location>
        <begin position="25"/>
        <end position="35"/>
    </location>
</feature>
<dbReference type="AlphaFoldDB" id="A0A6G1IYI0"/>
<dbReference type="Proteomes" id="UP000799291">
    <property type="component" value="Unassembled WGS sequence"/>
</dbReference>